<dbReference type="InterPro" id="IPR014922">
    <property type="entry name" value="YdhG-like"/>
</dbReference>
<dbReference type="AlphaFoldDB" id="A0A1J5NWQ0"/>
<accession>A0A1J5NWQ0</accession>
<protein>
    <recommendedName>
        <fullName evidence="1">YdhG-like domain-containing protein</fullName>
    </recommendedName>
</protein>
<sequence>MEAGIKFKTVDEYFSSLPAGTREILEVMRGTIKQEAPIAREVISYNMPAFKAHGVLVYYAAHQGHIGFYPTSTPIEVFKSELSAYKFSKGAIQFPIDNPLPVDLIRRMVKFRVQQDAEKAVKKK</sequence>
<reference evidence="2" key="1">
    <citation type="submission" date="2016-10" db="EMBL/GenBank/DDBJ databases">
        <title>Sequence of Gallionella enrichment culture.</title>
        <authorList>
            <person name="Poehlein A."/>
            <person name="Muehling M."/>
            <person name="Daniel R."/>
        </authorList>
    </citation>
    <scope>NUCLEOTIDE SEQUENCE</scope>
</reference>
<evidence type="ECO:0000259" key="1">
    <source>
        <dbReference type="Pfam" id="PF08818"/>
    </source>
</evidence>
<dbReference type="EMBL" id="MLJW01008819">
    <property type="protein sequence ID" value="OIQ63649.1"/>
    <property type="molecule type" value="Genomic_DNA"/>
</dbReference>
<feature type="domain" description="YdhG-like" evidence="1">
    <location>
        <begin position="22"/>
        <end position="113"/>
    </location>
</feature>
<dbReference type="Gene3D" id="3.90.1150.200">
    <property type="match status" value="1"/>
</dbReference>
<organism evidence="2">
    <name type="scientific">mine drainage metagenome</name>
    <dbReference type="NCBI Taxonomy" id="410659"/>
    <lineage>
        <taxon>unclassified sequences</taxon>
        <taxon>metagenomes</taxon>
        <taxon>ecological metagenomes</taxon>
    </lineage>
</organism>
<proteinExistence type="predicted"/>
<dbReference type="Pfam" id="PF08818">
    <property type="entry name" value="DUF1801"/>
    <property type="match status" value="1"/>
</dbReference>
<dbReference type="SUPFAM" id="SSF159888">
    <property type="entry name" value="YdhG-like"/>
    <property type="match status" value="1"/>
</dbReference>
<comment type="caution">
    <text evidence="2">The sequence shown here is derived from an EMBL/GenBank/DDBJ whole genome shotgun (WGS) entry which is preliminary data.</text>
</comment>
<gene>
    <name evidence="2" type="ORF">GALL_548100</name>
</gene>
<name>A0A1J5NWQ0_9ZZZZ</name>
<evidence type="ECO:0000313" key="2">
    <source>
        <dbReference type="EMBL" id="OIQ63649.1"/>
    </source>
</evidence>